<evidence type="ECO:0000313" key="2">
    <source>
        <dbReference type="Proteomes" id="UP001495910"/>
    </source>
</evidence>
<gene>
    <name evidence="1" type="ORF">V8G57_15675</name>
</gene>
<dbReference type="RefSeq" id="WP_342830160.1">
    <property type="nucleotide sequence ID" value="NZ_JBANDC010000010.1"/>
</dbReference>
<sequence>MKITLTKPIHAHDQEITELELREPNIADARAVKSLPYFIGADEEVSLKTDVCARIIVRCAAIPPSSVDQLDLSDYNTLCWWIVGFFLNSRPETTTS</sequence>
<evidence type="ECO:0000313" key="1">
    <source>
        <dbReference type="EMBL" id="MEM4988833.1"/>
    </source>
</evidence>
<dbReference type="Proteomes" id="UP001495910">
    <property type="component" value="Unassembled WGS sequence"/>
</dbReference>
<comment type="caution">
    <text evidence="1">The sequence shown here is derived from an EMBL/GenBank/DDBJ whole genome shotgun (WGS) entry which is preliminary data.</text>
</comment>
<accession>A0ABU9PXW0</accession>
<name>A0ABU9PXW0_9BURK</name>
<dbReference type="InterPro" id="IPR019289">
    <property type="entry name" value="Phage_tail_E/E"/>
</dbReference>
<reference evidence="1 2" key="1">
    <citation type="submission" date="2024-02" db="EMBL/GenBank/DDBJ databases">
        <title>Draft genome sequence of Collimonas sp. strain H4R21, an effective mineral-weathering bacterial strain isolated from the beech rhizosphere.</title>
        <authorList>
            <person name="Morin E."/>
            <person name="Uroz S."/>
            <person name="Leveau J.H.J."/>
            <person name="Kumar R."/>
            <person name="Rey M.W."/>
            <person name="Pham J."/>
        </authorList>
    </citation>
    <scope>NUCLEOTIDE SEQUENCE [LARGE SCALE GENOMIC DNA]</scope>
    <source>
        <strain evidence="1 2">H4R21</strain>
    </source>
</reference>
<keyword evidence="2" id="KW-1185">Reference proteome</keyword>
<organism evidence="1 2">
    <name type="scientific">Collimonas rhizosphaerae</name>
    <dbReference type="NCBI Taxonomy" id="3126357"/>
    <lineage>
        <taxon>Bacteria</taxon>
        <taxon>Pseudomonadati</taxon>
        <taxon>Pseudomonadota</taxon>
        <taxon>Betaproteobacteria</taxon>
        <taxon>Burkholderiales</taxon>
        <taxon>Oxalobacteraceae</taxon>
        <taxon>Collimonas</taxon>
    </lineage>
</organism>
<dbReference type="EMBL" id="JBANDC010000010">
    <property type="protein sequence ID" value="MEM4988833.1"/>
    <property type="molecule type" value="Genomic_DNA"/>
</dbReference>
<protein>
    <submittedName>
        <fullName evidence="1">Phage tail assembly protein</fullName>
    </submittedName>
</protein>
<proteinExistence type="predicted"/>
<dbReference type="Pfam" id="PF10109">
    <property type="entry name" value="Phage_TAC_7"/>
    <property type="match status" value="1"/>
</dbReference>